<evidence type="ECO:0000313" key="3">
    <source>
        <dbReference type="EMBL" id="TNC52280.1"/>
    </source>
</evidence>
<protein>
    <submittedName>
        <fullName evidence="3">MCE family protein</fullName>
    </submittedName>
</protein>
<reference evidence="3 4" key="1">
    <citation type="submission" date="2019-05" db="EMBL/GenBank/DDBJ databases">
        <title>Mumia sp. nov., isolated from the intestinal contents of plateau pika (Ochotona curzoniae) in the Qinghai-Tibet plateau of China.</title>
        <authorList>
            <person name="Tian Z."/>
        </authorList>
    </citation>
    <scope>NUCLEOTIDE SEQUENCE [LARGE SCALE GENOMIC DNA]</scope>
    <source>
        <strain evidence="4">527</strain>
    </source>
</reference>
<dbReference type="InterPro" id="IPR005693">
    <property type="entry name" value="Mce"/>
</dbReference>
<dbReference type="PANTHER" id="PTHR33371">
    <property type="entry name" value="INTERMEMBRANE PHOSPHOLIPID TRANSPORT SYSTEM BINDING PROTEIN MLAD-RELATED"/>
    <property type="match status" value="1"/>
</dbReference>
<dbReference type="Pfam" id="PF02470">
    <property type="entry name" value="MlaD"/>
    <property type="match status" value="1"/>
</dbReference>
<accession>A0A5C4N0V2</accession>
<feature type="domain" description="Mammalian cell entry C-terminal" evidence="2">
    <location>
        <begin position="129"/>
        <end position="295"/>
    </location>
</feature>
<comment type="caution">
    <text evidence="3">The sequence shown here is derived from an EMBL/GenBank/DDBJ whole genome shotgun (WGS) entry which is preliminary data.</text>
</comment>
<dbReference type="OrthoDB" id="5241191at2"/>
<dbReference type="Gene3D" id="1.10.287.1490">
    <property type="match status" value="1"/>
</dbReference>
<dbReference type="Proteomes" id="UP000306740">
    <property type="component" value="Unassembled WGS sequence"/>
</dbReference>
<name>A0A5C4N0V2_9ACTN</name>
<dbReference type="AlphaFoldDB" id="A0A5C4N0V2"/>
<evidence type="ECO:0000259" key="1">
    <source>
        <dbReference type="Pfam" id="PF02470"/>
    </source>
</evidence>
<dbReference type="NCBIfam" id="TIGR00996">
    <property type="entry name" value="Mtu_fam_mce"/>
    <property type="match status" value="1"/>
</dbReference>
<dbReference type="Pfam" id="PF11887">
    <property type="entry name" value="Mce4_CUP1"/>
    <property type="match status" value="1"/>
</dbReference>
<evidence type="ECO:0000259" key="2">
    <source>
        <dbReference type="Pfam" id="PF11887"/>
    </source>
</evidence>
<dbReference type="RefSeq" id="WP_139104947.1">
    <property type="nucleotide sequence ID" value="NZ_VDFR01000003.1"/>
</dbReference>
<dbReference type="InterPro" id="IPR024516">
    <property type="entry name" value="Mce_C"/>
</dbReference>
<feature type="domain" description="Mce/MlaD" evidence="1">
    <location>
        <begin position="51"/>
        <end position="120"/>
    </location>
</feature>
<sequence length="343" mass="37372">MSRVKRRYPTAFAERNKIVLAIVGMLSMALVFLVTFNAEAMPIIGGGTIHEARFAEGGGLKKGNEVRVAGVKVGKVTEISLDGAQVVVKFRVKDVELGSETTAAVKVKTMLGQKYLALEPRGTSALDGPIPVDRTMTPYDVNAAFSDLSTTIDEIDTEKMEESFLTLADAFRDTPESVQTMVSGLTDLSRTISSRDEELAELFASTTQVTSTLRNRNDEIEKIITDGSDLLGELEARRDAVKAMWEGTASLSREMEGLVADNEKQLRPALAKLDEVTAILQRNQDNLNAALAKIGPYYRMLASSMGNGRWVDSYICGLFDAQGRPVLDNDVVRNCSPKRGGAR</sequence>
<dbReference type="EMBL" id="VDFR01000003">
    <property type="protein sequence ID" value="TNC52280.1"/>
    <property type="molecule type" value="Genomic_DNA"/>
</dbReference>
<dbReference type="InterPro" id="IPR052336">
    <property type="entry name" value="MlaD_Phospholipid_Transporter"/>
</dbReference>
<dbReference type="PRINTS" id="PR01782">
    <property type="entry name" value="MCEVIRFACTOR"/>
</dbReference>
<gene>
    <name evidence="3" type="ORF">FHE65_00495</name>
</gene>
<dbReference type="InterPro" id="IPR003399">
    <property type="entry name" value="Mce/MlaD"/>
</dbReference>
<proteinExistence type="predicted"/>
<dbReference type="PANTHER" id="PTHR33371:SF18">
    <property type="entry name" value="MCE-FAMILY PROTEIN MCE3C"/>
    <property type="match status" value="1"/>
</dbReference>
<organism evidence="3 4">
    <name type="scientific">Mumia zhuanghuii</name>
    <dbReference type="NCBI Taxonomy" id="2585211"/>
    <lineage>
        <taxon>Bacteria</taxon>
        <taxon>Bacillati</taxon>
        <taxon>Actinomycetota</taxon>
        <taxon>Actinomycetes</taxon>
        <taxon>Propionibacteriales</taxon>
        <taxon>Nocardioidaceae</taxon>
        <taxon>Mumia</taxon>
    </lineage>
</organism>
<dbReference type="GO" id="GO:0005576">
    <property type="term" value="C:extracellular region"/>
    <property type="evidence" value="ECO:0007669"/>
    <property type="project" value="TreeGrafter"/>
</dbReference>
<evidence type="ECO:0000313" key="4">
    <source>
        <dbReference type="Proteomes" id="UP000306740"/>
    </source>
</evidence>